<dbReference type="SUPFAM" id="SSF56112">
    <property type="entry name" value="Protein kinase-like (PK-like)"/>
    <property type="match status" value="1"/>
</dbReference>
<dbReference type="InterPro" id="IPR008271">
    <property type="entry name" value="Ser/Thr_kinase_AS"/>
</dbReference>
<gene>
    <name evidence="11" type="ORF">NMOB1V02_LOCUS3010</name>
</gene>
<dbReference type="GO" id="GO:0004674">
    <property type="term" value="F:protein serine/threonine kinase activity"/>
    <property type="evidence" value="ECO:0007669"/>
    <property type="project" value="UniProtKB-KW"/>
</dbReference>
<evidence type="ECO:0000313" key="12">
    <source>
        <dbReference type="Proteomes" id="UP000678499"/>
    </source>
</evidence>
<dbReference type="InterPro" id="IPR051585">
    <property type="entry name" value="STE20_Ser/Thr_Kinases"/>
</dbReference>
<feature type="binding site" evidence="7">
    <location>
        <position position="67"/>
    </location>
    <ligand>
        <name>ATP</name>
        <dbReference type="ChEBI" id="CHEBI:30616"/>
    </ligand>
</feature>
<dbReference type="FunFam" id="3.30.200.20:FF:000353">
    <property type="entry name" value="Sterile20-like kinase, isoform B"/>
    <property type="match status" value="1"/>
</dbReference>
<feature type="compositionally biased region" description="Basic and acidic residues" evidence="9">
    <location>
        <begin position="691"/>
        <end position="702"/>
    </location>
</feature>
<feature type="compositionally biased region" description="Low complexity" evidence="9">
    <location>
        <begin position="511"/>
        <end position="530"/>
    </location>
</feature>
<evidence type="ECO:0000256" key="7">
    <source>
        <dbReference type="PROSITE-ProRule" id="PRU10141"/>
    </source>
</evidence>
<dbReference type="PANTHER" id="PTHR46538">
    <property type="entry name" value="PROTEIN KINASE DOMAIN-CONTAINING PROTEIN"/>
    <property type="match status" value="1"/>
</dbReference>
<feature type="compositionally biased region" description="Pro residues" evidence="9">
    <location>
        <begin position="394"/>
        <end position="428"/>
    </location>
</feature>
<feature type="domain" description="Protein kinase" evidence="10">
    <location>
        <begin position="38"/>
        <end position="296"/>
    </location>
</feature>
<dbReference type="Gene3D" id="1.10.510.10">
    <property type="entry name" value="Transferase(Phosphotransferase) domain 1"/>
    <property type="match status" value="1"/>
</dbReference>
<name>A0A7R9BIJ4_9CRUS</name>
<feature type="compositionally biased region" description="Basic and acidic residues" evidence="9">
    <location>
        <begin position="709"/>
        <end position="738"/>
    </location>
</feature>
<feature type="compositionally biased region" description="Low complexity" evidence="9">
    <location>
        <begin position="562"/>
        <end position="575"/>
    </location>
</feature>
<dbReference type="OrthoDB" id="10027016at2759"/>
<feature type="region of interest" description="Disordered" evidence="9">
    <location>
        <begin position="561"/>
        <end position="583"/>
    </location>
</feature>
<evidence type="ECO:0000256" key="3">
    <source>
        <dbReference type="ARBA" id="ARBA00022679"/>
    </source>
</evidence>
<dbReference type="PANTHER" id="PTHR46538:SF3">
    <property type="entry name" value="PROTEIN KINASE DOMAIN-CONTAINING PROTEIN"/>
    <property type="match status" value="1"/>
</dbReference>
<protein>
    <recommendedName>
        <fullName evidence="10">Protein kinase domain-containing protein</fullName>
    </recommendedName>
</protein>
<feature type="compositionally biased region" description="Acidic residues" evidence="9">
    <location>
        <begin position="320"/>
        <end position="331"/>
    </location>
</feature>
<feature type="compositionally biased region" description="Basic and acidic residues" evidence="9">
    <location>
        <begin position="767"/>
        <end position="780"/>
    </location>
</feature>
<dbReference type="Pfam" id="PF12474">
    <property type="entry name" value="PKK"/>
    <property type="match status" value="2"/>
</dbReference>
<feature type="region of interest" description="Disordered" evidence="9">
    <location>
        <begin position="614"/>
        <end position="659"/>
    </location>
</feature>
<keyword evidence="4 7" id="KW-0547">Nucleotide-binding</keyword>
<evidence type="ECO:0000256" key="4">
    <source>
        <dbReference type="ARBA" id="ARBA00022741"/>
    </source>
</evidence>
<dbReference type="PROSITE" id="PS00108">
    <property type="entry name" value="PROTEIN_KINASE_ST"/>
    <property type="match status" value="1"/>
</dbReference>
<feature type="coiled-coil region" evidence="8">
    <location>
        <begin position="1049"/>
        <end position="1101"/>
    </location>
</feature>
<feature type="compositionally biased region" description="Basic and acidic residues" evidence="9">
    <location>
        <begin position="1196"/>
        <end position="1223"/>
    </location>
</feature>
<proteinExistence type="predicted"/>
<dbReference type="InterPro" id="IPR017441">
    <property type="entry name" value="Protein_kinase_ATP_BS"/>
</dbReference>
<feature type="region of interest" description="Disordered" evidence="9">
    <location>
        <begin position="671"/>
        <end position="887"/>
    </location>
</feature>
<dbReference type="Gene3D" id="3.30.200.20">
    <property type="entry name" value="Phosphorylase Kinase, domain 1"/>
    <property type="match status" value="1"/>
</dbReference>
<evidence type="ECO:0000259" key="10">
    <source>
        <dbReference type="PROSITE" id="PS50011"/>
    </source>
</evidence>
<feature type="region of interest" description="Disordered" evidence="9">
    <location>
        <begin position="320"/>
        <end position="530"/>
    </location>
</feature>
<evidence type="ECO:0000256" key="6">
    <source>
        <dbReference type="ARBA" id="ARBA00022840"/>
    </source>
</evidence>
<feature type="compositionally biased region" description="Polar residues" evidence="9">
    <location>
        <begin position="495"/>
        <end position="510"/>
    </location>
</feature>
<organism evidence="11">
    <name type="scientific">Notodromas monacha</name>
    <dbReference type="NCBI Taxonomy" id="399045"/>
    <lineage>
        <taxon>Eukaryota</taxon>
        <taxon>Metazoa</taxon>
        <taxon>Ecdysozoa</taxon>
        <taxon>Arthropoda</taxon>
        <taxon>Crustacea</taxon>
        <taxon>Oligostraca</taxon>
        <taxon>Ostracoda</taxon>
        <taxon>Podocopa</taxon>
        <taxon>Podocopida</taxon>
        <taxon>Cypridocopina</taxon>
        <taxon>Cypridoidea</taxon>
        <taxon>Cyprididae</taxon>
        <taxon>Notodromas</taxon>
    </lineage>
</organism>
<dbReference type="SMART" id="SM00220">
    <property type="entry name" value="S_TKc"/>
    <property type="match status" value="1"/>
</dbReference>
<dbReference type="Proteomes" id="UP000678499">
    <property type="component" value="Unassembled WGS sequence"/>
</dbReference>
<dbReference type="InterPro" id="IPR022165">
    <property type="entry name" value="PKK"/>
</dbReference>
<dbReference type="EMBL" id="CAJPEX010000372">
    <property type="protein sequence ID" value="CAG0915362.1"/>
    <property type="molecule type" value="Genomic_DNA"/>
</dbReference>
<dbReference type="PROSITE" id="PS50011">
    <property type="entry name" value="PROTEIN_KINASE_DOM"/>
    <property type="match status" value="1"/>
</dbReference>
<feature type="compositionally biased region" description="Low complexity" evidence="9">
    <location>
        <begin position="429"/>
        <end position="439"/>
    </location>
</feature>
<keyword evidence="5" id="KW-0418">Kinase</keyword>
<dbReference type="InterPro" id="IPR011009">
    <property type="entry name" value="Kinase-like_dom_sf"/>
</dbReference>
<keyword evidence="12" id="KW-1185">Reference proteome</keyword>
<dbReference type="FunFam" id="1.10.510.10:FF:001091">
    <property type="entry name" value="STE family protein kinase"/>
    <property type="match status" value="1"/>
</dbReference>
<evidence type="ECO:0000256" key="9">
    <source>
        <dbReference type="SAM" id="MobiDB-lite"/>
    </source>
</evidence>
<dbReference type="InterPro" id="IPR000719">
    <property type="entry name" value="Prot_kinase_dom"/>
</dbReference>
<dbReference type="PROSITE" id="PS00107">
    <property type="entry name" value="PROTEIN_KINASE_ATP"/>
    <property type="match status" value="1"/>
</dbReference>
<feature type="region of interest" description="Disordered" evidence="9">
    <location>
        <begin position="1327"/>
        <end position="1352"/>
    </location>
</feature>
<keyword evidence="6 7" id="KW-0067">ATP-binding</keyword>
<feature type="compositionally biased region" description="Polar residues" evidence="9">
    <location>
        <begin position="334"/>
        <end position="366"/>
    </location>
</feature>
<keyword evidence="8" id="KW-0175">Coiled coil</keyword>
<reference evidence="11" key="1">
    <citation type="submission" date="2020-11" db="EMBL/GenBank/DDBJ databases">
        <authorList>
            <person name="Tran Van P."/>
        </authorList>
    </citation>
    <scope>NUCLEOTIDE SEQUENCE</scope>
</reference>
<evidence type="ECO:0000256" key="1">
    <source>
        <dbReference type="ARBA" id="ARBA00022527"/>
    </source>
</evidence>
<keyword evidence="3" id="KW-0808">Transferase</keyword>
<accession>A0A7R9BIJ4</accession>
<dbReference type="EMBL" id="OA882409">
    <property type="protein sequence ID" value="CAD7275210.1"/>
    <property type="molecule type" value="Genomic_DNA"/>
</dbReference>
<evidence type="ECO:0000256" key="5">
    <source>
        <dbReference type="ARBA" id="ARBA00022777"/>
    </source>
</evidence>
<dbReference type="GO" id="GO:0005524">
    <property type="term" value="F:ATP binding"/>
    <property type="evidence" value="ECO:0007669"/>
    <property type="project" value="UniProtKB-UniRule"/>
</dbReference>
<keyword evidence="1" id="KW-0723">Serine/threonine-protein kinase</keyword>
<evidence type="ECO:0000256" key="8">
    <source>
        <dbReference type="SAM" id="Coils"/>
    </source>
</evidence>
<evidence type="ECO:0000313" key="11">
    <source>
        <dbReference type="EMBL" id="CAD7275210.1"/>
    </source>
</evidence>
<feature type="region of interest" description="Disordered" evidence="9">
    <location>
        <begin position="1189"/>
        <end position="1223"/>
    </location>
</feature>
<evidence type="ECO:0000256" key="2">
    <source>
        <dbReference type="ARBA" id="ARBA00022553"/>
    </source>
</evidence>
<feature type="compositionally biased region" description="Polar residues" evidence="9">
    <location>
        <begin position="1327"/>
        <end position="1343"/>
    </location>
</feature>
<sequence>MSFFNNLRKVFHLGNTEAVKKKKTFDHIRDDVNPNDTWDIIGELGDGAFGKVYKASRKDGTLLAAAKICDLQAEEDLDDFTVEIDILSECKHPNIVDLYEAYVFEGRLWMLIEYCDGGAVDSIMVDLEKALNEKQIQYLCKHMLEALDFLHKHKIIHRDLKAGNVLLTMSGGVKLADFGVSAKNKYTLQKHDTFIGTPYWMAPEVVQCETIRDRPYDFKADIWSLGITLIEFAQIEPPNHDMSPMRVLLKIQKSDPPKLDFPHRWSRDFNDFIARCLLKDPAQRCTSEELLSHPFVSGKVSPKPVIDLLLEYKADVVEETVEEDEMSEADPSENRLSQASLLDSTASTRKDSVLSTSTIDSFATSDELNESKKRKASVGDSSIGEFRKKVPSKGPAPQPPVHVPVPAQPAAPAPPQLTPPQPAPPQPALAPSQPAHAPSQPAPLPPQPQTTKSKPISVPTIVAEEESSRTEPLEEIAPQISQAVIKEDSKAPLTVTDSGNSSPALSVSQDAVSSPSPTPSTSSGGVSVSVRGNSASAYESTYLSGQTSEEVVIITGPTVITAPSEPKASSAQPASQPSPPAASVVIVTGVKDDELSFDSTRKATETSHVSIVTVGSERDDVRDSSFDAGSTSSSILASAPPSDSGRHEASSNGSSTPCSEVYVVGHVDTKTDSNVLVERIERAPEVPVKITLEKGEDVRDAEYEAAAAEAERQEEEKENLRRRHREEERRKRDKEKSKSVSALPEQPEPQRVPVAEEEKENLRRRHREEERRKRDKEKSKSVSALPEQPEPQRVPVAAENDAGWRRSVGATAEPLAASTPVAAPKWETESNATISSRGSDKENVPDEQTGAMGPPEAAVQMRRKQRPQRSKEELESMQIKKKTRKRTRKFEIDGVTVTTTTSKVYYGDENGGLPSDDHVMRKQELRELKMLQKQEQKQFQDLAVKAQLARDQQERRFEQEMSQLSRQYDAELESMTRAQKLQVERAEQQLETDLKLNSKAIRGDQEKELKAFKDSLKNEAKALRNHVESTTPKDRRKEALKAQKEVLERDQLSRERAFVETLNDKHEAELKKLHEKHREHIAKLEREFLDQKHKLRRAREATLWELEEKQIVDKHILAKKQLKEIFFLQRHQMKARHDRDKEGAKRTLVQKETDLLKRQAVERRQMPKYIRQERKVREMMFRASLKISADSGFPTDPEREKQKMRQFQETENRRYKEEQDRCERKHRKQLEDLHRQAELAMSELENVQADKKRLLTEHENLKLKQQEEEYNRELRDWRALLKPRKQRLEDEFLREIAEQDLFYGGLLSNSAGDDTSSDAATVVIGASASSPGTRKGSIASTAPNRPGVWAND</sequence>
<dbReference type="Pfam" id="PF00069">
    <property type="entry name" value="Pkinase"/>
    <property type="match status" value="1"/>
</dbReference>
<feature type="compositionally biased region" description="Basic and acidic residues" evidence="9">
    <location>
        <begin position="616"/>
        <end position="625"/>
    </location>
</feature>
<keyword evidence="2" id="KW-0597">Phosphoprotein</keyword>